<dbReference type="Proteomes" id="UP000008037">
    <property type="component" value="Chromosome"/>
</dbReference>
<evidence type="ECO:0000259" key="6">
    <source>
        <dbReference type="PROSITE" id="PS51192"/>
    </source>
</evidence>
<dbReference type="InterPro" id="IPR041755">
    <property type="entry name" value="Hef_ID"/>
</dbReference>
<dbReference type="SMART" id="SM00490">
    <property type="entry name" value="HELICc"/>
    <property type="match status" value="1"/>
</dbReference>
<proteinExistence type="predicted"/>
<keyword evidence="1" id="KW-0547">Nucleotide-binding</keyword>
<dbReference type="InParanoid" id="K0IGG0"/>
<dbReference type="CDD" id="cd12089">
    <property type="entry name" value="Hef_ID"/>
    <property type="match status" value="1"/>
</dbReference>
<dbReference type="Gene3D" id="1.20.1320.20">
    <property type="entry name" value="hef helicase domain"/>
    <property type="match status" value="1"/>
</dbReference>
<dbReference type="PROSITE" id="PS51192">
    <property type="entry name" value="HELICASE_ATP_BIND_1"/>
    <property type="match status" value="1"/>
</dbReference>
<dbReference type="Pfam" id="PF00270">
    <property type="entry name" value="DEAD"/>
    <property type="match status" value="1"/>
</dbReference>
<evidence type="ECO:0000313" key="9">
    <source>
        <dbReference type="Proteomes" id="UP000008037"/>
    </source>
</evidence>
<dbReference type="SMART" id="SM00487">
    <property type="entry name" value="DEXDc"/>
    <property type="match status" value="1"/>
</dbReference>
<accession>K0IGG0</accession>
<dbReference type="KEGG" id="nga:Ngar_c19580"/>
<dbReference type="GO" id="GO:0003676">
    <property type="term" value="F:nucleic acid binding"/>
    <property type="evidence" value="ECO:0007669"/>
    <property type="project" value="InterPro"/>
</dbReference>
<dbReference type="InterPro" id="IPR001650">
    <property type="entry name" value="Helicase_C-like"/>
</dbReference>
<keyword evidence="2" id="KW-0378">Hydrolase</keyword>
<dbReference type="OrthoDB" id="9764at2157"/>
<dbReference type="GeneID" id="13795821"/>
<dbReference type="InterPro" id="IPR027417">
    <property type="entry name" value="P-loop_NTPase"/>
</dbReference>
<feature type="transmembrane region" description="Helical" evidence="5">
    <location>
        <begin position="37"/>
        <end position="58"/>
    </location>
</feature>
<dbReference type="EMBL" id="CP002408">
    <property type="protein sequence ID" value="AFU58890.1"/>
    <property type="molecule type" value="Genomic_DNA"/>
</dbReference>
<dbReference type="GO" id="GO:0140097">
    <property type="term" value="F:catalytic activity, acting on DNA"/>
    <property type="evidence" value="ECO:0007669"/>
    <property type="project" value="UniProtKB-ARBA"/>
</dbReference>
<dbReference type="STRING" id="1237085.Ngar_c19580"/>
<dbReference type="AlphaFoldDB" id="K0IGG0"/>
<reference evidence="8 9" key="1">
    <citation type="journal article" date="2012" name="Environ. Microbiol.">
        <title>The genome of the ammonia-oxidizing Candidatus Nitrososphaera gargensis: insights into metabolic versatility and environmental adaptations.</title>
        <authorList>
            <person name="Spang A."/>
            <person name="Poehlein A."/>
            <person name="Offre P."/>
            <person name="Zumbragel S."/>
            <person name="Haider S."/>
            <person name="Rychlik N."/>
            <person name="Nowka B."/>
            <person name="Schmeisser C."/>
            <person name="Lebedeva E.V."/>
            <person name="Rattei T."/>
            <person name="Bohm C."/>
            <person name="Schmid M."/>
            <person name="Galushko A."/>
            <person name="Hatzenpichler R."/>
            <person name="Weinmaier T."/>
            <person name="Daniel R."/>
            <person name="Schleper C."/>
            <person name="Spieck E."/>
            <person name="Streit W."/>
            <person name="Wagner M."/>
        </authorList>
    </citation>
    <scope>NUCLEOTIDE SEQUENCE [LARGE SCALE GENOMIC DNA]</scope>
    <source>
        <strain evidence="9">Ga9.2</strain>
    </source>
</reference>
<dbReference type="GO" id="GO:0005524">
    <property type="term" value="F:ATP binding"/>
    <property type="evidence" value="ECO:0007669"/>
    <property type="project" value="UniProtKB-KW"/>
</dbReference>
<dbReference type="InterPro" id="IPR011545">
    <property type="entry name" value="DEAD/DEAH_box_helicase_dom"/>
</dbReference>
<dbReference type="SUPFAM" id="SSF52540">
    <property type="entry name" value="P-loop containing nucleoside triphosphate hydrolases"/>
    <property type="match status" value="1"/>
</dbReference>
<organism evidence="8 9">
    <name type="scientific">Nitrososphaera gargensis (strain Ga9.2)</name>
    <dbReference type="NCBI Taxonomy" id="1237085"/>
    <lineage>
        <taxon>Archaea</taxon>
        <taxon>Nitrososphaerota</taxon>
        <taxon>Nitrososphaeria</taxon>
        <taxon>Nitrososphaerales</taxon>
        <taxon>Nitrososphaeraceae</taxon>
        <taxon>Nitrososphaera</taxon>
    </lineage>
</organism>
<evidence type="ECO:0000256" key="2">
    <source>
        <dbReference type="ARBA" id="ARBA00022801"/>
    </source>
</evidence>
<dbReference type="BioCyc" id="CNIT1237085:G1324-1956-MONOMER"/>
<keyword evidence="4" id="KW-0067">ATP-binding</keyword>
<dbReference type="GO" id="GO:0016787">
    <property type="term" value="F:hydrolase activity"/>
    <property type="evidence" value="ECO:0007669"/>
    <property type="project" value="UniProtKB-KW"/>
</dbReference>
<dbReference type="Gene3D" id="3.40.50.300">
    <property type="entry name" value="P-loop containing nucleotide triphosphate hydrolases"/>
    <property type="match status" value="2"/>
</dbReference>
<name>K0IGG0_NITGG</name>
<dbReference type="RefSeq" id="WP_015019426.1">
    <property type="nucleotide sequence ID" value="NC_018719.1"/>
</dbReference>
<protein>
    <submittedName>
        <fullName evidence="8">Putative ATP-dependent RNA helicase</fullName>
    </submittedName>
</protein>
<dbReference type="Pfam" id="PF21210">
    <property type="entry name" value="RNA_helicase_helical"/>
    <property type="match status" value="1"/>
</dbReference>
<feature type="domain" description="Helicase ATP-binding" evidence="6">
    <location>
        <begin position="26"/>
        <end position="196"/>
    </location>
</feature>
<evidence type="ECO:0000256" key="1">
    <source>
        <dbReference type="ARBA" id="ARBA00022741"/>
    </source>
</evidence>
<keyword evidence="5" id="KW-1133">Transmembrane helix</keyword>
<keyword evidence="5" id="KW-0472">Membrane</keyword>
<dbReference type="PROSITE" id="PS51194">
    <property type="entry name" value="HELICASE_CTER"/>
    <property type="match status" value="1"/>
</dbReference>
<evidence type="ECO:0000259" key="7">
    <source>
        <dbReference type="PROSITE" id="PS51194"/>
    </source>
</evidence>
<evidence type="ECO:0000256" key="5">
    <source>
        <dbReference type="SAM" id="Phobius"/>
    </source>
</evidence>
<gene>
    <name evidence="8" type="ordered locus">Ngar_c19580</name>
</gene>
<feature type="domain" description="Helicase C-terminal" evidence="7">
    <location>
        <begin position="354"/>
        <end position="526"/>
    </location>
</feature>
<dbReference type="HOGENOM" id="CLU_002513_0_2_2"/>
<keyword evidence="9" id="KW-1185">Reference proteome</keyword>
<dbReference type="PANTHER" id="PTHR14025:SF20">
    <property type="entry name" value="FANCONI ANEMIA GROUP M PROTEIN"/>
    <property type="match status" value="1"/>
</dbReference>
<evidence type="ECO:0000256" key="4">
    <source>
        <dbReference type="ARBA" id="ARBA00022840"/>
    </source>
</evidence>
<evidence type="ECO:0000313" key="8">
    <source>
        <dbReference type="EMBL" id="AFU58890.1"/>
    </source>
</evidence>
<evidence type="ECO:0000256" key="3">
    <source>
        <dbReference type="ARBA" id="ARBA00022806"/>
    </source>
</evidence>
<keyword evidence="5" id="KW-0812">Transmembrane</keyword>
<sequence length="740" mass="84031">MTQASFAEHPLVWEGTIDHRLYQKNIADAASHKNTLVILPTALGKTMIAALVCADMLYKYRDKRVLMMAPTRPLVSQHLKSFSAVLKIMEEQVAMVTGKTVPEARRAVWDKRDVRLVFATPEVVRNDLEEGRLHLKDFILLVFDEAHRAVKDYAYTAIAREYVGQSMHPVILAMTASPGAKKERIQEVCNNLYIEHVEYRSEEDGDVKPYVNPIDVKWEWFDLPEEYRYIASVLRSMLDERLKWLVQRGLLGKKKDTRWIFKRDLIEAGEALRYRLELTMEEQRGPIYVAIMNQSAALTLYCLELIESQGAHSLRAFFERIEEEGGRAHAALLKDPKIMEVRALVEKAPVEHPKARRIVELVKEYCCGSSDSSNKQQQKGRVLVFTQYRDTARHIVDDVLSSTGIKASRFVGQAKRQGDEGMNQDEQAAVLQSFREGEFDVLVATSIAEEGLDIPEVDLVVFYEPVPSEIRYIQRRGRTGRKAAGSVVILAANDTIDTRHLYASKRRVERMKESLSSINAVLAPVKRAFLEPNPVTAEELAALEGWRARAEERLRKEVAEEIGKKKGGGPVDAAVLDAEVKSRIQQLRKKAISAEEEMLTGAFQREVERAARRIHTELAKAGVKGADVELLREHLSLDYPVLNEALKKLEKLRRLAWRNEDTVVLADNLAAAKGDIYSIRVEKVMQGRAVVMINKKWRARLNHYDYSGPRELLKKGATFDVVGELYRQEGVLGLKVKQIV</sequence>
<dbReference type="PANTHER" id="PTHR14025">
    <property type="entry name" value="FANCONI ANEMIA GROUP M FANCM FAMILY MEMBER"/>
    <property type="match status" value="1"/>
</dbReference>
<keyword evidence="3 8" id="KW-0347">Helicase</keyword>
<dbReference type="GO" id="GO:0004386">
    <property type="term" value="F:helicase activity"/>
    <property type="evidence" value="ECO:0007669"/>
    <property type="project" value="UniProtKB-KW"/>
</dbReference>
<dbReference type="Pfam" id="PF00271">
    <property type="entry name" value="Helicase_C"/>
    <property type="match status" value="1"/>
</dbReference>
<dbReference type="InterPro" id="IPR014001">
    <property type="entry name" value="Helicase_ATP-bd"/>
</dbReference>
<dbReference type="PATRIC" id="fig|1237085.11.peg.1938"/>